<feature type="coiled-coil region" evidence="6">
    <location>
        <begin position="481"/>
        <end position="508"/>
    </location>
</feature>
<dbReference type="InParanoid" id="A0A0D1XIZ3"/>
<dbReference type="GeneID" id="27314404"/>
<dbReference type="Gene3D" id="1.25.10.10">
    <property type="entry name" value="Leucine-rich Repeat Variant"/>
    <property type="match status" value="1"/>
</dbReference>
<proteinExistence type="predicted"/>
<keyword evidence="2" id="KW-0597">Phosphoprotein</keyword>
<sequence length="595" mass="66250">MTSVDELFKKSGASSSTKRKLEVSHDPSQYYKSAKHSANGDATSSRGHEATVEDGEEDDDVEAGPSLPPEGDDGGDYGPVEEDDEEGRFFGGGVDSSAAAALDYLDEREKEDKFVEEVYDVKWIRQLGIKLERTINKNQELRSKFENDPAKFMASEADLDDQIKGLSILSEHPELYAEFAEQGCVASLVGLLSHENADIAIDAIEAISELIDEDVQATEEQWNAFVEAALEADLLDLLSSNFSRLDEGQEADRTGIYNALSILESLASNVTTAEKVGKETQITSWLLQRIQRAEARIGQNKLYAAEVLSILLQSSPANCIKLIEADAVNTILELLAPYRRRDPDNDTEEEEFIENLFDALICLVDTAEGKAKFIAAEGVELILIMLREGKMTKSRALRVLDHVTGGASGGEVCVRLVEKQGLKTLFGMFMKNPDNATTEHLLGIFASMLRTLPGDSAERIRLLAKFMEKDYEKISKLVNIRRRYSEKLRRVEEHIKKEQEALPKEDQEYMVGEWFSRRLDAGLFIMQTVDTILAWLIAEDGGAKKRIIQLLKEADGSLTDVKNTLQDQIDGVTDEGEEAQAFKEMLSTLVEFVQE</sequence>
<dbReference type="InterPro" id="IPR013180">
    <property type="entry name" value="CTNNBL1_N"/>
</dbReference>
<dbReference type="InterPro" id="IPR011989">
    <property type="entry name" value="ARM-like"/>
</dbReference>
<evidence type="ECO:0000256" key="7">
    <source>
        <dbReference type="SAM" id="MobiDB-lite"/>
    </source>
</evidence>
<dbReference type="InterPro" id="IPR039678">
    <property type="entry name" value="CTNNBL1"/>
</dbReference>
<dbReference type="FunFam" id="1.25.10.10:FF:001136">
    <property type="entry name" value="Beta-catenin-like protein 1"/>
    <property type="match status" value="1"/>
</dbReference>
<feature type="compositionally biased region" description="Acidic residues" evidence="7">
    <location>
        <begin position="70"/>
        <end position="86"/>
    </location>
</feature>
<dbReference type="EMBL" id="KN847550">
    <property type="protein sequence ID" value="KIW02281.1"/>
    <property type="molecule type" value="Genomic_DNA"/>
</dbReference>
<dbReference type="PANTHER" id="PTHR14978:SF0">
    <property type="entry name" value="BETA-CATENIN-LIKE PROTEIN 1"/>
    <property type="match status" value="1"/>
</dbReference>
<keyword evidence="10" id="KW-1185">Reference proteome</keyword>
<evidence type="ECO:0000256" key="6">
    <source>
        <dbReference type="SAM" id="Coils"/>
    </source>
</evidence>
<dbReference type="PANTHER" id="PTHR14978">
    <property type="entry name" value="BETA-CATENIN-LIKE PROTEIN 1 NUCLEAR ASSOCIATED PROTEIN"/>
    <property type="match status" value="1"/>
</dbReference>
<dbReference type="GO" id="GO:0010467">
    <property type="term" value="P:gene expression"/>
    <property type="evidence" value="ECO:0007669"/>
    <property type="project" value="UniProtKB-ARBA"/>
</dbReference>
<dbReference type="Pfam" id="PF08216">
    <property type="entry name" value="CTNNBL"/>
    <property type="match status" value="1"/>
</dbReference>
<dbReference type="Proteomes" id="UP000053259">
    <property type="component" value="Unassembled WGS sequence"/>
</dbReference>
<dbReference type="VEuPathDB" id="FungiDB:PV09_06431"/>
<feature type="domain" description="Beta-catenin-like protein 1 N-terminal" evidence="8">
    <location>
        <begin position="97"/>
        <end position="204"/>
    </location>
</feature>
<protein>
    <recommendedName>
        <fullName evidence="8">Beta-catenin-like protein 1 N-terminal domain-containing protein</fullName>
    </recommendedName>
</protein>
<keyword evidence="5" id="KW-0539">Nucleus</keyword>
<dbReference type="RefSeq" id="XP_016212150.1">
    <property type="nucleotide sequence ID" value="XM_016360068.1"/>
</dbReference>
<gene>
    <name evidence="9" type="ORF">PV09_06431</name>
</gene>
<evidence type="ECO:0000256" key="5">
    <source>
        <dbReference type="ARBA" id="ARBA00023242"/>
    </source>
</evidence>
<evidence type="ECO:0000256" key="1">
    <source>
        <dbReference type="ARBA" id="ARBA00004123"/>
    </source>
</evidence>
<reference evidence="9 10" key="1">
    <citation type="submission" date="2015-01" db="EMBL/GenBank/DDBJ databases">
        <title>The Genome Sequence of Ochroconis gallopava CBS43764.</title>
        <authorList>
            <consortium name="The Broad Institute Genomics Platform"/>
            <person name="Cuomo C."/>
            <person name="de Hoog S."/>
            <person name="Gorbushina A."/>
            <person name="Stielow B."/>
            <person name="Teixiera M."/>
            <person name="Abouelleil A."/>
            <person name="Chapman S.B."/>
            <person name="Priest M."/>
            <person name="Young S.K."/>
            <person name="Wortman J."/>
            <person name="Nusbaum C."/>
            <person name="Birren B."/>
        </authorList>
    </citation>
    <scope>NUCLEOTIDE SEQUENCE [LARGE SCALE GENOMIC DNA]</scope>
    <source>
        <strain evidence="9 10">CBS 43764</strain>
    </source>
</reference>
<dbReference type="AlphaFoldDB" id="A0A0D1XIZ3"/>
<evidence type="ECO:0000256" key="3">
    <source>
        <dbReference type="ARBA" id="ARBA00022737"/>
    </source>
</evidence>
<comment type="subcellular location">
    <subcellularLocation>
        <location evidence="1">Nucleus</location>
    </subcellularLocation>
</comment>
<dbReference type="InterPro" id="IPR016024">
    <property type="entry name" value="ARM-type_fold"/>
</dbReference>
<dbReference type="OrthoDB" id="1898821at2759"/>
<name>A0A0D1XIZ3_9PEZI</name>
<keyword evidence="4 6" id="KW-0175">Coiled coil</keyword>
<dbReference type="GO" id="GO:0005681">
    <property type="term" value="C:spliceosomal complex"/>
    <property type="evidence" value="ECO:0007669"/>
    <property type="project" value="TreeGrafter"/>
</dbReference>
<feature type="region of interest" description="Disordered" evidence="7">
    <location>
        <begin position="1"/>
        <end position="93"/>
    </location>
</feature>
<evidence type="ECO:0000256" key="2">
    <source>
        <dbReference type="ARBA" id="ARBA00022553"/>
    </source>
</evidence>
<dbReference type="SUPFAM" id="SSF48371">
    <property type="entry name" value="ARM repeat"/>
    <property type="match status" value="1"/>
</dbReference>
<feature type="compositionally biased region" description="Acidic residues" evidence="7">
    <location>
        <begin position="52"/>
        <end position="62"/>
    </location>
</feature>
<evidence type="ECO:0000313" key="9">
    <source>
        <dbReference type="EMBL" id="KIW02281.1"/>
    </source>
</evidence>
<accession>A0A0D1XIZ3</accession>
<evidence type="ECO:0000259" key="8">
    <source>
        <dbReference type="SMART" id="SM01156"/>
    </source>
</evidence>
<evidence type="ECO:0000256" key="4">
    <source>
        <dbReference type="ARBA" id="ARBA00023054"/>
    </source>
</evidence>
<evidence type="ECO:0000313" key="10">
    <source>
        <dbReference type="Proteomes" id="UP000053259"/>
    </source>
</evidence>
<dbReference type="STRING" id="253628.A0A0D1XIZ3"/>
<keyword evidence="3" id="KW-0677">Repeat</keyword>
<organism evidence="9 10">
    <name type="scientific">Verruconis gallopava</name>
    <dbReference type="NCBI Taxonomy" id="253628"/>
    <lineage>
        <taxon>Eukaryota</taxon>
        <taxon>Fungi</taxon>
        <taxon>Dikarya</taxon>
        <taxon>Ascomycota</taxon>
        <taxon>Pezizomycotina</taxon>
        <taxon>Dothideomycetes</taxon>
        <taxon>Pleosporomycetidae</taxon>
        <taxon>Venturiales</taxon>
        <taxon>Sympoventuriaceae</taxon>
        <taxon>Verruconis</taxon>
    </lineage>
</organism>
<dbReference type="HOGENOM" id="CLU_017098_0_0_1"/>
<dbReference type="SMART" id="SM01156">
    <property type="entry name" value="DUF1716"/>
    <property type="match status" value="1"/>
</dbReference>